<dbReference type="InterPro" id="IPR044748">
    <property type="entry name" value="Trm3/TARBP1_C"/>
</dbReference>
<evidence type="ECO:0000313" key="6">
    <source>
        <dbReference type="Proteomes" id="UP001324427"/>
    </source>
</evidence>
<evidence type="ECO:0000256" key="1">
    <source>
        <dbReference type="ARBA" id="ARBA00022603"/>
    </source>
</evidence>
<dbReference type="CDD" id="cd18091">
    <property type="entry name" value="SpoU-like_TRM3-like"/>
    <property type="match status" value="1"/>
</dbReference>
<dbReference type="InterPro" id="IPR001537">
    <property type="entry name" value="SpoU_MeTrfase"/>
</dbReference>
<dbReference type="Pfam" id="PF00588">
    <property type="entry name" value="SpoU_methylase"/>
    <property type="match status" value="1"/>
</dbReference>
<evidence type="ECO:0000313" key="5">
    <source>
        <dbReference type="EMBL" id="KAK4546463.1"/>
    </source>
</evidence>
<accession>A0AAV9JM91</accession>
<evidence type="ECO:0000256" key="3">
    <source>
        <dbReference type="SAM" id="MobiDB-lite"/>
    </source>
</evidence>
<dbReference type="EMBL" id="JAVFHQ010000015">
    <property type="protein sequence ID" value="KAK4546463.1"/>
    <property type="molecule type" value="Genomic_DNA"/>
</dbReference>
<gene>
    <name evidence="5" type="ORF">LTR36_002140</name>
</gene>
<feature type="compositionally biased region" description="Polar residues" evidence="3">
    <location>
        <begin position="510"/>
        <end position="524"/>
    </location>
</feature>
<dbReference type="Gene3D" id="3.40.1280.10">
    <property type="match status" value="1"/>
</dbReference>
<name>A0AAV9JM91_9PEZI</name>
<evidence type="ECO:0000256" key="2">
    <source>
        <dbReference type="ARBA" id="ARBA00022679"/>
    </source>
</evidence>
<dbReference type="GO" id="GO:0016423">
    <property type="term" value="F:tRNA (guanine) methyltransferase activity"/>
    <property type="evidence" value="ECO:0007669"/>
    <property type="project" value="InterPro"/>
</dbReference>
<dbReference type="PANTHER" id="PTHR12029">
    <property type="entry name" value="RNA METHYLTRANSFERASE"/>
    <property type="match status" value="1"/>
</dbReference>
<dbReference type="SUPFAM" id="SSF75217">
    <property type="entry name" value="alpha/beta knot"/>
    <property type="match status" value="1"/>
</dbReference>
<dbReference type="InterPro" id="IPR045330">
    <property type="entry name" value="TRM3/TARBP1"/>
</dbReference>
<comment type="caution">
    <text evidence="5">The sequence shown here is derived from an EMBL/GenBank/DDBJ whole genome shotgun (WGS) entry which is preliminary data.</text>
</comment>
<keyword evidence="1" id="KW-0489">Methyltransferase</keyword>
<dbReference type="GO" id="GO:0030488">
    <property type="term" value="P:tRNA methylation"/>
    <property type="evidence" value="ECO:0007669"/>
    <property type="project" value="InterPro"/>
</dbReference>
<feature type="region of interest" description="Disordered" evidence="3">
    <location>
        <begin position="510"/>
        <end position="538"/>
    </location>
</feature>
<protein>
    <recommendedName>
        <fullName evidence="4">tRNA/rRNA methyltransferase SpoU type domain-containing protein</fullName>
    </recommendedName>
</protein>
<dbReference type="GO" id="GO:0003723">
    <property type="term" value="F:RNA binding"/>
    <property type="evidence" value="ECO:0007669"/>
    <property type="project" value="InterPro"/>
</dbReference>
<keyword evidence="6" id="KW-1185">Reference proteome</keyword>
<dbReference type="PANTHER" id="PTHR12029:SF11">
    <property type="entry name" value="METHYLTRANSFERASE TARBP1-RELATED"/>
    <property type="match status" value="1"/>
</dbReference>
<dbReference type="InterPro" id="IPR029026">
    <property type="entry name" value="tRNA_m1G_MTases_N"/>
</dbReference>
<keyword evidence="2" id="KW-0808">Transferase</keyword>
<sequence length="720" mass="79318">MSIDSMSRSPEAVQAGAVVQAAGHWSELQATLSDRCPQPLPNVQKLIATRHSEPSKRDTMESDAVEKCVRLRNHLEAGDITPAQAESMLEDIWSDLEYLEYPKAPLMIIPALILHADLIFLASALETLVERVTSMVRKLQDLSENRGYLLSPLVCAVRGLILSSSGADKCVPLEDFIISYSETLPKPTVDLQLEDATAHLLQLAAPGLENLGYEHYFGDREACGIAALVDLVSRLGAYYPDVVKAVLDRLLQRWAKQSTPPPTVSPWKSTLQLQVMLLCCEQSMPTLDASALLLVLRDFHYVLSIESLPRYRYLLSWIIARIYLQHKHLRPRILSELLTKDHHSNPKYLASLMKVGVMVGKFDDSGADYGLKLASALVPLAASSKVIIRHEAQWQFPVLMDHAKAMHWDSITENPAFASLDDYIRSLERFDDPPLERQLDRLDPVEHHTLANLVEGRWFGLDSIEPSLCGRDDFVKLHRADLEASDNGNHLPASCMPLGDPVAVPLPIRTSQGDGVNTPANVGTSEKAPPKPAESRALQTKGAAYLASNQEASTDQQIRRRNDLIVVASLVDNPYNLGGLSRVSEIFGASELHLQNQNVTSNKDFTNVSVSSHLHFPILPLSASAVPGYLATQRDQGWTIVGIEQTDRSVLLGSADCKMPEQVVLVIGSEKEGIPALVLSECDMLVEIPQQGVTRSLNVQTAAGLVLFEYARQHRKAAAL</sequence>
<dbReference type="Proteomes" id="UP001324427">
    <property type="component" value="Unassembled WGS sequence"/>
</dbReference>
<evidence type="ECO:0000259" key="4">
    <source>
        <dbReference type="Pfam" id="PF00588"/>
    </source>
</evidence>
<proteinExistence type="predicted"/>
<dbReference type="InterPro" id="IPR029028">
    <property type="entry name" value="Alpha/beta_knot_MTases"/>
</dbReference>
<reference evidence="5 6" key="1">
    <citation type="submission" date="2021-11" db="EMBL/GenBank/DDBJ databases">
        <title>Black yeast isolated from Biological Soil Crust.</title>
        <authorList>
            <person name="Kurbessoian T."/>
        </authorList>
    </citation>
    <scope>NUCLEOTIDE SEQUENCE [LARGE SCALE GENOMIC DNA]</scope>
    <source>
        <strain evidence="5 6">CCFEE 5522</strain>
    </source>
</reference>
<dbReference type="AlphaFoldDB" id="A0AAV9JM91"/>
<feature type="domain" description="tRNA/rRNA methyltransferase SpoU type" evidence="4">
    <location>
        <begin position="564"/>
        <end position="708"/>
    </location>
</feature>
<organism evidence="5 6">
    <name type="scientific">Oleoguttula mirabilis</name>
    <dbReference type="NCBI Taxonomy" id="1507867"/>
    <lineage>
        <taxon>Eukaryota</taxon>
        <taxon>Fungi</taxon>
        <taxon>Dikarya</taxon>
        <taxon>Ascomycota</taxon>
        <taxon>Pezizomycotina</taxon>
        <taxon>Dothideomycetes</taxon>
        <taxon>Dothideomycetidae</taxon>
        <taxon>Mycosphaerellales</taxon>
        <taxon>Teratosphaeriaceae</taxon>
        <taxon>Oleoguttula</taxon>
    </lineage>
</organism>